<evidence type="ECO:0000256" key="7">
    <source>
        <dbReference type="ARBA" id="ARBA00022757"/>
    </source>
</evidence>
<comment type="subcellular location">
    <subcellularLocation>
        <location evidence="1">Secreted</location>
    </subcellularLocation>
</comment>
<feature type="active site" evidence="15">
    <location>
        <position position="277"/>
    </location>
</feature>
<dbReference type="PANTHER" id="PTHR47966">
    <property type="entry name" value="BETA-SITE APP-CLEAVING ENZYME, ISOFORM A-RELATED"/>
    <property type="match status" value="1"/>
</dbReference>
<evidence type="ECO:0000256" key="6">
    <source>
        <dbReference type="ARBA" id="ARBA00022750"/>
    </source>
</evidence>
<evidence type="ECO:0000256" key="11">
    <source>
        <dbReference type="ARBA" id="ARBA00050714"/>
    </source>
</evidence>
<dbReference type="GO" id="GO:0007586">
    <property type="term" value="P:digestion"/>
    <property type="evidence" value="ECO:0007669"/>
    <property type="project" value="UniProtKB-KW"/>
</dbReference>
<keyword evidence="10 16" id="KW-1015">Disulfide bond</keyword>
<evidence type="ECO:0000256" key="12">
    <source>
        <dbReference type="ARBA" id="ARBA00056157"/>
    </source>
</evidence>
<feature type="chain" id="PRO_5020024769" description="Pepsin B" evidence="18">
    <location>
        <begin position="17"/>
        <end position="479"/>
    </location>
</feature>
<evidence type="ECO:0000256" key="3">
    <source>
        <dbReference type="ARBA" id="ARBA00022525"/>
    </source>
</evidence>
<feature type="domain" description="Peptidase A1" evidence="19">
    <location>
        <begin position="73"/>
        <end position="385"/>
    </location>
</feature>
<keyword evidence="8 17" id="KW-0378">Hydrolase</keyword>
<dbReference type="GO" id="GO:0006508">
    <property type="term" value="P:proteolysis"/>
    <property type="evidence" value="ECO:0007669"/>
    <property type="project" value="UniProtKB-KW"/>
</dbReference>
<evidence type="ECO:0000256" key="17">
    <source>
        <dbReference type="RuleBase" id="RU000454"/>
    </source>
</evidence>
<dbReference type="PROSITE" id="PS51767">
    <property type="entry name" value="PEPTIDASE_A1"/>
    <property type="match status" value="1"/>
</dbReference>
<dbReference type="Gene3D" id="2.40.70.10">
    <property type="entry name" value="Acid Proteases"/>
    <property type="match status" value="3"/>
</dbReference>
<reference evidence="20 21" key="2">
    <citation type="submission" date="2019-04" db="EMBL/GenBank/DDBJ databases">
        <title>The genome sequence of big-headed turtle.</title>
        <authorList>
            <person name="Gong S."/>
        </authorList>
    </citation>
    <scope>NUCLEOTIDE SEQUENCE [LARGE SCALE GENOMIC DNA]</scope>
    <source>
        <strain evidence="20">DO16091913</strain>
        <tissue evidence="20">Muscle</tissue>
    </source>
</reference>
<evidence type="ECO:0000256" key="8">
    <source>
        <dbReference type="ARBA" id="ARBA00022801"/>
    </source>
</evidence>
<comment type="similarity">
    <text evidence="2 17">Belongs to the peptidase A1 family.</text>
</comment>
<gene>
    <name evidence="20" type="ORF">DR999_PMT13758</name>
</gene>
<accession>A0A4D9E710</accession>
<dbReference type="STRING" id="55544.A0A4D9E710"/>
<dbReference type="PROSITE" id="PS00141">
    <property type="entry name" value="ASP_PROTEASE"/>
    <property type="match status" value="1"/>
</dbReference>
<dbReference type="OrthoDB" id="771136at2759"/>
<evidence type="ECO:0000313" key="20">
    <source>
        <dbReference type="EMBL" id="TFK03732.1"/>
    </source>
</evidence>
<dbReference type="SUPFAM" id="SSF50630">
    <property type="entry name" value="Acid proteases"/>
    <property type="match status" value="2"/>
</dbReference>
<dbReference type="Pfam" id="PF00026">
    <property type="entry name" value="Asp"/>
    <property type="match status" value="2"/>
</dbReference>
<keyword evidence="9" id="KW-0865">Zymogen</keyword>
<keyword evidence="7" id="KW-0222">Digestion</keyword>
<dbReference type="InterPro" id="IPR001461">
    <property type="entry name" value="Aspartic_peptidase_A1"/>
</dbReference>
<dbReference type="EMBL" id="QXTE01000152">
    <property type="protein sequence ID" value="TFK03732.1"/>
    <property type="molecule type" value="Genomic_DNA"/>
</dbReference>
<evidence type="ECO:0000256" key="9">
    <source>
        <dbReference type="ARBA" id="ARBA00023145"/>
    </source>
</evidence>
<comment type="function">
    <text evidence="12">Hydrolyzes various peptides including beta-endorphin, insulin B chain, dynorphin A, and neurokinin A, with high specificity for the cleavage of the Phe-Xaa bonds.</text>
</comment>
<dbReference type="GO" id="GO:0004190">
    <property type="term" value="F:aspartic-type endopeptidase activity"/>
    <property type="evidence" value="ECO:0007669"/>
    <property type="project" value="UniProtKB-KW"/>
</dbReference>
<feature type="active site" evidence="15">
    <location>
        <position position="91"/>
    </location>
</feature>
<evidence type="ECO:0000256" key="15">
    <source>
        <dbReference type="PIRSR" id="PIRSR601461-1"/>
    </source>
</evidence>
<dbReference type="Gene3D" id="6.10.140.60">
    <property type="match status" value="1"/>
</dbReference>
<name>A0A4D9E710_9SAUR</name>
<dbReference type="InterPro" id="IPR012848">
    <property type="entry name" value="Aspartic_peptidase_N"/>
</dbReference>
<evidence type="ECO:0000256" key="16">
    <source>
        <dbReference type="PIRSR" id="PIRSR601461-2"/>
    </source>
</evidence>
<dbReference type="FunFam" id="2.40.70.10:FF:000173">
    <property type="entry name" value="Uncharacterized protein"/>
    <property type="match status" value="1"/>
</dbReference>
<dbReference type="Pfam" id="PF07966">
    <property type="entry name" value="A1_Propeptide"/>
    <property type="match status" value="1"/>
</dbReference>
<evidence type="ECO:0000256" key="2">
    <source>
        <dbReference type="ARBA" id="ARBA00007447"/>
    </source>
</evidence>
<proteinExistence type="inferred from homology"/>
<organism evidence="20 21">
    <name type="scientific">Platysternon megacephalum</name>
    <name type="common">big-headed turtle</name>
    <dbReference type="NCBI Taxonomy" id="55544"/>
    <lineage>
        <taxon>Eukaryota</taxon>
        <taxon>Metazoa</taxon>
        <taxon>Chordata</taxon>
        <taxon>Craniata</taxon>
        <taxon>Vertebrata</taxon>
        <taxon>Euteleostomi</taxon>
        <taxon>Archelosauria</taxon>
        <taxon>Testudinata</taxon>
        <taxon>Testudines</taxon>
        <taxon>Cryptodira</taxon>
        <taxon>Durocryptodira</taxon>
        <taxon>Testudinoidea</taxon>
        <taxon>Platysternidae</taxon>
        <taxon>Platysternon</taxon>
    </lineage>
</organism>
<dbReference type="AlphaFoldDB" id="A0A4D9E710"/>
<evidence type="ECO:0000256" key="18">
    <source>
        <dbReference type="SAM" id="SignalP"/>
    </source>
</evidence>
<evidence type="ECO:0000259" key="19">
    <source>
        <dbReference type="PROSITE" id="PS51767"/>
    </source>
</evidence>
<keyword evidence="6 17" id="KW-0064">Aspartyl protease</keyword>
<dbReference type="GO" id="GO:0005576">
    <property type="term" value="C:extracellular region"/>
    <property type="evidence" value="ECO:0007669"/>
    <property type="project" value="UniProtKB-SubCell"/>
</dbReference>
<feature type="disulfide bond" evidence="16">
    <location>
        <begin position="310"/>
        <end position="343"/>
    </location>
</feature>
<evidence type="ECO:0000256" key="4">
    <source>
        <dbReference type="ARBA" id="ARBA00022670"/>
    </source>
</evidence>
<keyword evidence="4 17" id="KW-0645">Protease</keyword>
<dbReference type="InterPro" id="IPR001969">
    <property type="entry name" value="Aspartic_peptidase_AS"/>
</dbReference>
<protein>
    <recommendedName>
        <fullName evidence="14">Pepsin B</fullName>
        <ecNumber evidence="13">3.4.23.2</ecNumber>
    </recommendedName>
</protein>
<comment type="caution">
    <text evidence="20">The sequence shown here is derived from an EMBL/GenBank/DDBJ whole genome shotgun (WGS) entry which is preliminary data.</text>
</comment>
<reference evidence="20 21" key="1">
    <citation type="submission" date="2019-04" db="EMBL/GenBank/DDBJ databases">
        <title>Draft genome of the big-headed turtle Platysternon megacephalum.</title>
        <authorList>
            <person name="Gong S."/>
        </authorList>
    </citation>
    <scope>NUCLEOTIDE SEQUENCE [LARGE SCALE GENOMIC DNA]</scope>
    <source>
        <strain evidence="20">DO16091913</strain>
        <tissue evidence="20">Muscle</tissue>
    </source>
</reference>
<dbReference type="PANTHER" id="PTHR47966:SF70">
    <property type="entry name" value="PEPTIDASE A1 DOMAIN-CONTAINING PROTEIN"/>
    <property type="match status" value="1"/>
</dbReference>
<dbReference type="InterPro" id="IPR021109">
    <property type="entry name" value="Peptidase_aspartic_dom_sf"/>
</dbReference>
<dbReference type="Proteomes" id="UP000297703">
    <property type="component" value="Unassembled WGS sequence"/>
</dbReference>
<sequence>MKWLILALVCLHLSEGLVRVILRKGKSVREVMKEKGVLDDFLKNHKVDPARKYYFNHYNVAEEPIANYLDSFYFGQISIGTPPQNFLVLFDTGSSNLWVPSTYCQSQACSNHARFNPNQSSTFSNNGQTYTLSYGSGSLTVLLGYDTVTVQNIAITNQEFGLSEDEPTSPFYYAHFDGILGMAYPAMAVGGSYTPMQEMLKQGLLTEPIFSFYFSRQPTYNYGGEIIFGGVDTQLFSGQITWAPVTQEVYWQIGIQEFAIGQQATGWCSQGCQAIVDTGTFLLTVPQQYMGDFLQAVGAQESNGEYVVNCNNVQNMPTITFVISGSQFPLPPSAYVFNNNGYCTVGIEPTYLPSQNGQPLWILGDVFLKEYYSVYDMSNNRVHYWTAGDWLVQPMLLAQAIVDTRTFLLNFPEQYMGDFLEARTWLTAAMSRINMAEVEITYLPSQNGRPLWILGDVLLKEYSSVYDMAINRAGFAPSA</sequence>
<dbReference type="InterPro" id="IPR033121">
    <property type="entry name" value="PEPTIDASE_A1"/>
</dbReference>
<dbReference type="EC" id="3.4.23.2" evidence="13"/>
<feature type="disulfide bond" evidence="16">
    <location>
        <begin position="104"/>
        <end position="109"/>
    </location>
</feature>
<evidence type="ECO:0000256" key="5">
    <source>
        <dbReference type="ARBA" id="ARBA00022729"/>
    </source>
</evidence>
<keyword evidence="3" id="KW-0964">Secreted</keyword>
<evidence type="ECO:0000256" key="14">
    <source>
        <dbReference type="ARBA" id="ARBA00072097"/>
    </source>
</evidence>
<feature type="signal peptide" evidence="18">
    <location>
        <begin position="1"/>
        <end position="16"/>
    </location>
</feature>
<comment type="catalytic activity">
    <reaction evidence="11">
        <text>Degradation of gelatin, little activity on hemoglobin. Specificity on B chain of insulin more restricted than that of pepsin A. Does not cleave 1-Phe-|-Val-2, 4-Gln-|-His-5 or 23-Gly-|-Phe-24.</text>
        <dbReference type="EC" id="3.4.23.2"/>
    </reaction>
</comment>
<keyword evidence="5 18" id="KW-0732">Signal</keyword>
<evidence type="ECO:0000256" key="1">
    <source>
        <dbReference type="ARBA" id="ARBA00004613"/>
    </source>
</evidence>
<dbReference type="PRINTS" id="PR00792">
    <property type="entry name" value="PEPSIN"/>
</dbReference>
<evidence type="ECO:0000256" key="13">
    <source>
        <dbReference type="ARBA" id="ARBA00066741"/>
    </source>
</evidence>
<keyword evidence="21" id="KW-1185">Reference proteome</keyword>
<evidence type="ECO:0000256" key="10">
    <source>
        <dbReference type="ARBA" id="ARBA00023157"/>
    </source>
</evidence>
<evidence type="ECO:0000313" key="21">
    <source>
        <dbReference type="Proteomes" id="UP000297703"/>
    </source>
</evidence>
<dbReference type="FunFam" id="2.40.70.10:FF:000419">
    <property type="match status" value="1"/>
</dbReference>